<organism evidence="4 5">
    <name type="scientific">Companilactobacillus paralimentarius DSM 13238 = JCM 10415</name>
    <dbReference type="NCBI Taxonomy" id="1122151"/>
    <lineage>
        <taxon>Bacteria</taxon>
        <taxon>Bacillati</taxon>
        <taxon>Bacillota</taxon>
        <taxon>Bacilli</taxon>
        <taxon>Lactobacillales</taxon>
        <taxon>Lactobacillaceae</taxon>
        <taxon>Companilactobacillus</taxon>
    </lineage>
</organism>
<accession>A0A0R1PMS1</accession>
<name>A0A0R1PMS1_9LACO</name>
<protein>
    <submittedName>
        <fullName evidence="4">Transcriptional regulator (Xre family)</fullName>
    </submittedName>
</protein>
<dbReference type="PROSITE" id="PS50943">
    <property type="entry name" value="HTH_CROC1"/>
    <property type="match status" value="1"/>
</dbReference>
<dbReference type="CDD" id="cd00093">
    <property type="entry name" value="HTH_XRE"/>
    <property type="match status" value="1"/>
</dbReference>
<evidence type="ECO:0000256" key="1">
    <source>
        <dbReference type="ARBA" id="ARBA00023125"/>
    </source>
</evidence>
<keyword evidence="2" id="KW-1133">Transmembrane helix</keyword>
<keyword evidence="2" id="KW-0472">Membrane</keyword>
<dbReference type="PANTHER" id="PTHR46558:SF15">
    <property type="entry name" value="HELIX-TURN-HELIX DOMAIN PROTEIN"/>
    <property type="match status" value="1"/>
</dbReference>
<dbReference type="InterPro" id="IPR001387">
    <property type="entry name" value="Cro/C1-type_HTH"/>
</dbReference>
<feature type="domain" description="HTH cro/C1-type" evidence="3">
    <location>
        <begin position="7"/>
        <end position="61"/>
    </location>
</feature>
<dbReference type="GeneID" id="96668007"/>
<dbReference type="GO" id="GO:0003677">
    <property type="term" value="F:DNA binding"/>
    <property type="evidence" value="ECO:0007669"/>
    <property type="project" value="UniProtKB-KW"/>
</dbReference>
<dbReference type="PATRIC" id="fig|1122151.5.peg.2430"/>
<feature type="transmembrane region" description="Helical" evidence="2">
    <location>
        <begin position="108"/>
        <end position="131"/>
    </location>
</feature>
<dbReference type="Pfam" id="PF01381">
    <property type="entry name" value="HTH_3"/>
    <property type="match status" value="1"/>
</dbReference>
<evidence type="ECO:0000256" key="2">
    <source>
        <dbReference type="SAM" id="Phobius"/>
    </source>
</evidence>
<dbReference type="SMART" id="SM00530">
    <property type="entry name" value="HTH_XRE"/>
    <property type="match status" value="1"/>
</dbReference>
<gene>
    <name evidence="4" type="ORF">FD33_GL002352</name>
</gene>
<dbReference type="PANTHER" id="PTHR46558">
    <property type="entry name" value="TRACRIPTIONAL REGULATORY PROTEIN-RELATED-RELATED"/>
    <property type="match status" value="1"/>
</dbReference>
<evidence type="ECO:0000313" key="5">
    <source>
        <dbReference type="Proteomes" id="UP000051908"/>
    </source>
</evidence>
<keyword evidence="5" id="KW-1185">Reference proteome</keyword>
<dbReference type="RefSeq" id="WP_025085527.1">
    <property type="nucleotide sequence ID" value="NZ_AZES01000066.1"/>
</dbReference>
<keyword evidence="1" id="KW-0238">DNA-binding</keyword>
<dbReference type="Gene3D" id="1.10.260.40">
    <property type="entry name" value="lambda repressor-like DNA-binding domains"/>
    <property type="match status" value="1"/>
</dbReference>
<dbReference type="Proteomes" id="UP000051908">
    <property type="component" value="Unassembled WGS sequence"/>
</dbReference>
<evidence type="ECO:0000313" key="4">
    <source>
        <dbReference type="EMBL" id="KRL31066.1"/>
    </source>
</evidence>
<keyword evidence="2" id="KW-0812">Transmembrane</keyword>
<reference evidence="4 5" key="1">
    <citation type="journal article" date="2015" name="Genome Announc.">
        <title>Expanding the biotechnology potential of lactobacilli through comparative genomics of 213 strains and associated genera.</title>
        <authorList>
            <person name="Sun Z."/>
            <person name="Harris H.M."/>
            <person name="McCann A."/>
            <person name="Guo C."/>
            <person name="Argimon S."/>
            <person name="Zhang W."/>
            <person name="Yang X."/>
            <person name="Jeffery I.B."/>
            <person name="Cooney J.C."/>
            <person name="Kagawa T.F."/>
            <person name="Liu W."/>
            <person name="Song Y."/>
            <person name="Salvetti E."/>
            <person name="Wrobel A."/>
            <person name="Rasinkangas P."/>
            <person name="Parkhill J."/>
            <person name="Rea M.C."/>
            <person name="O'Sullivan O."/>
            <person name="Ritari J."/>
            <person name="Douillard F.P."/>
            <person name="Paul Ross R."/>
            <person name="Yang R."/>
            <person name="Briner A.E."/>
            <person name="Felis G.E."/>
            <person name="de Vos W.M."/>
            <person name="Barrangou R."/>
            <person name="Klaenhammer T.R."/>
            <person name="Caufield P.W."/>
            <person name="Cui Y."/>
            <person name="Zhang H."/>
            <person name="O'Toole P.W."/>
        </authorList>
    </citation>
    <scope>NUCLEOTIDE SEQUENCE [LARGE SCALE GENOMIC DNA]</scope>
    <source>
        <strain evidence="4 5">DSM 13238</strain>
    </source>
</reference>
<sequence length="174" mass="19981">MDLNQILRKKRKEHHFTQEQLAEKLLVSPKTISNWETGRTFPDIESLIRIAKLYNLFLDNLLVEGSDVVKDIEKKTRLAVLKRYVWMPSILNIILILVVSQQKFLGKLSGLTTGLILVSIALNGGIIFYFSNELSNEKGEKPEFQNKQQVKGLIIFTILFVASVIVGYIMKYRI</sequence>
<dbReference type="SUPFAM" id="SSF47413">
    <property type="entry name" value="lambda repressor-like DNA-binding domains"/>
    <property type="match status" value="1"/>
</dbReference>
<feature type="transmembrane region" description="Helical" evidence="2">
    <location>
        <begin position="84"/>
        <end position="102"/>
    </location>
</feature>
<proteinExistence type="predicted"/>
<dbReference type="OrthoDB" id="9805856at2"/>
<dbReference type="InterPro" id="IPR010982">
    <property type="entry name" value="Lambda_DNA-bd_dom_sf"/>
</dbReference>
<comment type="caution">
    <text evidence="4">The sequence shown here is derived from an EMBL/GenBank/DDBJ whole genome shotgun (WGS) entry which is preliminary data.</text>
</comment>
<dbReference type="EMBL" id="AZES01000066">
    <property type="protein sequence ID" value="KRL31066.1"/>
    <property type="molecule type" value="Genomic_DNA"/>
</dbReference>
<evidence type="ECO:0000259" key="3">
    <source>
        <dbReference type="PROSITE" id="PS50943"/>
    </source>
</evidence>
<dbReference type="AlphaFoldDB" id="A0A0R1PMS1"/>
<feature type="transmembrane region" description="Helical" evidence="2">
    <location>
        <begin position="152"/>
        <end position="170"/>
    </location>
</feature>